<dbReference type="KEGG" id="ndv:NDEV_0980"/>
<dbReference type="InterPro" id="IPR036388">
    <property type="entry name" value="WH-like_DNA-bd_sf"/>
</dbReference>
<name>A0A128A312_9ARCH</name>
<accession>A0A128A312</accession>
<dbReference type="AlphaFoldDB" id="A0A128A312"/>
<gene>
    <name evidence="1" type="ORF">NDEV_0980</name>
</gene>
<organism evidence="1 2">
    <name type="scientific">Nitrosotalea devaniterrae</name>
    <dbReference type="NCBI Taxonomy" id="1078905"/>
    <lineage>
        <taxon>Archaea</taxon>
        <taxon>Nitrososphaerota</taxon>
        <taxon>Nitrososphaeria</taxon>
        <taxon>Nitrosotaleales</taxon>
        <taxon>Nitrosotaleaceae</taxon>
        <taxon>Nitrosotalea</taxon>
    </lineage>
</organism>
<proteinExistence type="predicted"/>
<dbReference type="SUPFAM" id="SSF46785">
    <property type="entry name" value="Winged helix' DNA-binding domain"/>
    <property type="match status" value="1"/>
</dbReference>
<dbReference type="EMBL" id="LN890280">
    <property type="protein sequence ID" value="CUR51745.1"/>
    <property type="molecule type" value="Genomic_DNA"/>
</dbReference>
<evidence type="ECO:0000313" key="2">
    <source>
        <dbReference type="Proteomes" id="UP000196239"/>
    </source>
</evidence>
<keyword evidence="2" id="KW-1185">Reference proteome</keyword>
<dbReference type="Gene3D" id="1.10.10.10">
    <property type="entry name" value="Winged helix-like DNA-binding domain superfamily/Winged helix DNA-binding domain"/>
    <property type="match status" value="1"/>
</dbReference>
<sequence>MSGFDSLIGKALVHIIKKNLGQSTLEKIEDRISEKFGINLTQVSSDFPKLDLIFKECFGDGAKGMERQLLQHIISVQQSKVGDKELITIEDSYINRIILEAIGDDDKKNILNAVLDKPRIISEILEICKIPQTSGYRKVNSLIQNGLLIINGYESTEDGRTINKYRPVFDNIQIHVKKNKVLVQVQLTKEYLDNSSIFSLHFQNLITHVP</sequence>
<protein>
    <recommendedName>
        <fullName evidence="3">Transcriptional regulator</fullName>
    </recommendedName>
</protein>
<dbReference type="Proteomes" id="UP000196239">
    <property type="component" value="Chromosome 1"/>
</dbReference>
<reference evidence="2" key="1">
    <citation type="submission" date="2015-10" db="EMBL/GenBank/DDBJ databases">
        <authorList>
            <person name="Lehtovirta-Morley L.E."/>
            <person name="Vieille C."/>
        </authorList>
    </citation>
    <scope>NUCLEOTIDE SEQUENCE [LARGE SCALE GENOMIC DNA]</scope>
</reference>
<evidence type="ECO:0000313" key="1">
    <source>
        <dbReference type="EMBL" id="CUR51745.1"/>
    </source>
</evidence>
<dbReference type="InterPro" id="IPR036390">
    <property type="entry name" value="WH_DNA-bd_sf"/>
</dbReference>
<evidence type="ECO:0008006" key="3">
    <source>
        <dbReference type="Google" id="ProtNLM"/>
    </source>
</evidence>